<gene>
    <name evidence="2" type="ORF">HERI1096_LOCUS1676</name>
</gene>
<dbReference type="EMBL" id="HBHX01003017">
    <property type="protein sequence ID" value="CAE0099428.1"/>
    <property type="molecule type" value="Transcribed_RNA"/>
</dbReference>
<feature type="domain" description="Integrase core" evidence="1">
    <location>
        <begin position="133"/>
        <end position="300"/>
    </location>
</feature>
<organism evidence="2">
    <name type="scientific">Haptolina ericina</name>
    <dbReference type="NCBI Taxonomy" id="156174"/>
    <lineage>
        <taxon>Eukaryota</taxon>
        <taxon>Haptista</taxon>
        <taxon>Haptophyta</taxon>
        <taxon>Prymnesiophyceae</taxon>
        <taxon>Prymnesiales</taxon>
        <taxon>Prymnesiaceae</taxon>
        <taxon>Haptolina</taxon>
    </lineage>
</organism>
<dbReference type="Pfam" id="PF24764">
    <property type="entry name" value="rva_4"/>
    <property type="match status" value="1"/>
</dbReference>
<proteinExistence type="predicted"/>
<evidence type="ECO:0000313" key="2">
    <source>
        <dbReference type="EMBL" id="CAE0099428.1"/>
    </source>
</evidence>
<accession>A0A7S3AF98</accession>
<name>A0A7S3AF98_9EUKA</name>
<reference evidence="2" key="1">
    <citation type="submission" date="2021-01" db="EMBL/GenBank/DDBJ databases">
        <authorList>
            <person name="Corre E."/>
            <person name="Pelletier E."/>
            <person name="Niang G."/>
            <person name="Scheremetjew M."/>
            <person name="Finn R."/>
            <person name="Kale V."/>
            <person name="Holt S."/>
            <person name="Cochrane G."/>
            <person name="Meng A."/>
            <person name="Brown T."/>
            <person name="Cohen L."/>
        </authorList>
    </citation>
    <scope>NUCLEOTIDE SEQUENCE</scope>
    <source>
        <strain evidence="2">CCMP281</strain>
    </source>
</reference>
<protein>
    <recommendedName>
        <fullName evidence="1">Integrase core domain-containing protein</fullName>
    </recommendedName>
</protein>
<sequence length="428" mass="48766">MASAAPPRWVIDKVRELVANAVPGPIIAEQITSAGYQTTVRQVKRWKEKNNIVQNWRGDDAALDQVVQRLRDDDELGAEEGYRWVQSVVNSAIDGQARVGEKRVRAAIRRAMPAAVDERNKIVEKRMQRRIYVADYADQRDHIDLECKLIFGRVRLYIYGQACGDSRFLKGFPLLFVKTARSVFRRGYCVATSNNGLRAADLTTADAGNEWRIIRFALEQQGGSWNETQSVHNVRIERPWLDVAIKVVRLARKACDQLQSDSVHDPADIHHQYALRIAIFWCLDYGLDEFRERYNEHNVPGPRGGIPRWRHTQRTRPAGAPAQMLFDATTDWCARYAAHTGRAYHAEDHFVEVYSYEVLRLVEMQAAALPSKERAWKDMKIHGGKRGDFRAVYAAALHASQGRATAESIMQSERDCMVTRGSRCVSED</sequence>
<dbReference type="InterPro" id="IPR058913">
    <property type="entry name" value="Integrase_dom_put"/>
</dbReference>
<dbReference type="AlphaFoldDB" id="A0A7S3AF98"/>
<evidence type="ECO:0000259" key="1">
    <source>
        <dbReference type="Pfam" id="PF24764"/>
    </source>
</evidence>